<accession>A0A7S3FAQ6</accession>
<keyword evidence="2" id="KW-0813">Transport</keyword>
<dbReference type="GO" id="GO:0000221">
    <property type="term" value="C:vacuolar proton-transporting V-type ATPase, V1 domain"/>
    <property type="evidence" value="ECO:0007669"/>
    <property type="project" value="InterPro"/>
</dbReference>
<evidence type="ECO:0000256" key="2">
    <source>
        <dbReference type="ARBA" id="ARBA00022448"/>
    </source>
</evidence>
<feature type="domain" description="ATPase V1 complex subunit H C-terminal" evidence="5">
    <location>
        <begin position="369"/>
        <end position="484"/>
    </location>
</feature>
<proteinExistence type="inferred from homology"/>
<dbReference type="AlphaFoldDB" id="A0A7S3FAQ6"/>
<dbReference type="GO" id="GO:0046961">
    <property type="term" value="F:proton-transporting ATPase activity, rotational mechanism"/>
    <property type="evidence" value="ECO:0007669"/>
    <property type="project" value="InterPro"/>
</dbReference>
<dbReference type="InterPro" id="IPR038497">
    <property type="entry name" value="ATPase_V1-cplx_hsu_C_sf"/>
</dbReference>
<dbReference type="PANTHER" id="PTHR10698:SF0">
    <property type="entry name" value="V-TYPE PROTON ATPASE SUBUNIT H"/>
    <property type="match status" value="1"/>
</dbReference>
<dbReference type="InterPro" id="IPR011987">
    <property type="entry name" value="ATPase_V1-cplx_hsu_C"/>
</dbReference>
<name>A0A7S3FAQ6_9VIRI</name>
<evidence type="ECO:0000256" key="4">
    <source>
        <dbReference type="ARBA" id="ARBA00023065"/>
    </source>
</evidence>
<dbReference type="InterPro" id="IPR016024">
    <property type="entry name" value="ARM-type_fold"/>
</dbReference>
<sequence>MCTSQVLYQIEVPWDTYLPSGILGDRELQLVRRYDKAAKETQAQLLQADGVAYADLFISILSKVTGQEDTVLYTLCLLEEMLAAGSAHAQLFHAGAAAARGADALYGPLLRLLQKPTWGVQQRAALALAKIMAARPDKGARVPGVNLDLMSFEGTSSGEGEGDVSVAHAGAAHAAMHALMDFLCKQLERTAHEASAVPAACKGLAALLTDPAARAMFLTAGGPYKLSQHLKDVKVDTGGAGVAAVSVAGAAGGGFSDPAPPPTLDIQMLYEGGLCLWLMTFEPTAASAMAATPVLQALITLLKGMAKEKVVRVAALALASLSESNAAELVALGCKKAVQAVKLHTWADDELIAALDLLEERLAECASTMSSFEEYRRQLLSGALGWGTRHEDDRFWRENAARFEEEDFQMLRVLVALLGAARDSATLAVAVHDLGKFVQHHPSGRQVIMSLKGKDAVMALMAHADPDVQKQALICAQKLLVQNWGLLTQQTS</sequence>
<dbReference type="Gene3D" id="1.25.10.10">
    <property type="entry name" value="Leucine-rich Repeat Variant"/>
    <property type="match status" value="1"/>
</dbReference>
<gene>
    <name evidence="6" type="ORF">PSIN1315_LOCUS6223</name>
</gene>
<dbReference type="EMBL" id="HBHY01009661">
    <property type="protein sequence ID" value="CAE0137064.1"/>
    <property type="molecule type" value="Transcribed_RNA"/>
</dbReference>
<dbReference type="InterPro" id="IPR011989">
    <property type="entry name" value="ARM-like"/>
</dbReference>
<dbReference type="PANTHER" id="PTHR10698">
    <property type="entry name" value="V-TYPE PROTON ATPASE SUBUNIT H"/>
    <property type="match status" value="1"/>
</dbReference>
<keyword evidence="4" id="KW-0406">Ion transport</keyword>
<dbReference type="Gene3D" id="1.25.40.150">
    <property type="entry name" value="V-type ATPase, subunit H, C-terminal domain"/>
    <property type="match status" value="1"/>
</dbReference>
<dbReference type="SUPFAM" id="SSF48371">
    <property type="entry name" value="ARM repeat"/>
    <property type="match status" value="1"/>
</dbReference>
<keyword evidence="3" id="KW-0375">Hydrogen ion transport</keyword>
<dbReference type="Pfam" id="PF11698">
    <property type="entry name" value="V-ATPase_H_C"/>
    <property type="match status" value="1"/>
</dbReference>
<comment type="similarity">
    <text evidence="1">Belongs to the V-ATPase H subunit family.</text>
</comment>
<evidence type="ECO:0000259" key="5">
    <source>
        <dbReference type="Pfam" id="PF11698"/>
    </source>
</evidence>
<dbReference type="Pfam" id="PF03224">
    <property type="entry name" value="V-ATPase_H_N"/>
    <property type="match status" value="1"/>
</dbReference>
<evidence type="ECO:0000256" key="1">
    <source>
        <dbReference type="ARBA" id="ARBA00008613"/>
    </source>
</evidence>
<evidence type="ECO:0000256" key="3">
    <source>
        <dbReference type="ARBA" id="ARBA00022781"/>
    </source>
</evidence>
<organism evidence="6">
    <name type="scientific">Prasinoderma singulare</name>
    <dbReference type="NCBI Taxonomy" id="676789"/>
    <lineage>
        <taxon>Eukaryota</taxon>
        <taxon>Viridiplantae</taxon>
        <taxon>Prasinodermophyta</taxon>
        <taxon>Prasinodermophyceae</taxon>
        <taxon>Prasinodermales</taxon>
        <taxon>Prasinodermaceae</taxon>
        <taxon>Prasinoderma</taxon>
    </lineage>
</organism>
<evidence type="ECO:0000313" key="6">
    <source>
        <dbReference type="EMBL" id="CAE0137064.1"/>
    </source>
</evidence>
<dbReference type="InterPro" id="IPR004908">
    <property type="entry name" value="ATPase_V1-cplx_hsu"/>
</dbReference>
<protein>
    <recommendedName>
        <fullName evidence="5">ATPase V1 complex subunit H C-terminal domain-containing protein</fullName>
    </recommendedName>
</protein>
<reference evidence="6" key="1">
    <citation type="submission" date="2021-01" db="EMBL/GenBank/DDBJ databases">
        <authorList>
            <person name="Corre E."/>
            <person name="Pelletier E."/>
            <person name="Niang G."/>
            <person name="Scheremetjew M."/>
            <person name="Finn R."/>
            <person name="Kale V."/>
            <person name="Holt S."/>
            <person name="Cochrane G."/>
            <person name="Meng A."/>
            <person name="Brown T."/>
            <person name="Cohen L."/>
        </authorList>
    </citation>
    <scope>NUCLEOTIDE SEQUENCE</scope>
    <source>
        <strain evidence="6">RCC927</strain>
    </source>
</reference>